<protein>
    <submittedName>
        <fullName evidence="1">Uncharacterized protein</fullName>
    </submittedName>
</protein>
<keyword evidence="2" id="KW-1185">Reference proteome</keyword>
<sequence>MGKFSYFVYKNGPERSYFDHLLLHVHLLRKKRFPSRIITPASLMYHTVKGLTITSGNFGKSEFNSTMLKQPQTTFRTLLPPLSSYSFVVVTCKLFNSFFLL</sequence>
<dbReference type="EMBL" id="CAKMRJ010005634">
    <property type="protein sequence ID" value="CAH1450528.1"/>
    <property type="molecule type" value="Genomic_DNA"/>
</dbReference>
<name>A0AAU9PKK7_9ASTR</name>
<evidence type="ECO:0000313" key="2">
    <source>
        <dbReference type="Proteomes" id="UP001157418"/>
    </source>
</evidence>
<proteinExistence type="predicted"/>
<evidence type="ECO:0000313" key="1">
    <source>
        <dbReference type="EMBL" id="CAH1450528.1"/>
    </source>
</evidence>
<gene>
    <name evidence="1" type="ORF">LVIROSA_LOCUS35952</name>
</gene>
<comment type="caution">
    <text evidence="1">The sequence shown here is derived from an EMBL/GenBank/DDBJ whole genome shotgun (WGS) entry which is preliminary data.</text>
</comment>
<dbReference type="Proteomes" id="UP001157418">
    <property type="component" value="Unassembled WGS sequence"/>
</dbReference>
<dbReference type="AlphaFoldDB" id="A0AAU9PKK7"/>
<accession>A0AAU9PKK7</accession>
<organism evidence="1 2">
    <name type="scientific">Lactuca virosa</name>
    <dbReference type="NCBI Taxonomy" id="75947"/>
    <lineage>
        <taxon>Eukaryota</taxon>
        <taxon>Viridiplantae</taxon>
        <taxon>Streptophyta</taxon>
        <taxon>Embryophyta</taxon>
        <taxon>Tracheophyta</taxon>
        <taxon>Spermatophyta</taxon>
        <taxon>Magnoliopsida</taxon>
        <taxon>eudicotyledons</taxon>
        <taxon>Gunneridae</taxon>
        <taxon>Pentapetalae</taxon>
        <taxon>asterids</taxon>
        <taxon>campanulids</taxon>
        <taxon>Asterales</taxon>
        <taxon>Asteraceae</taxon>
        <taxon>Cichorioideae</taxon>
        <taxon>Cichorieae</taxon>
        <taxon>Lactucinae</taxon>
        <taxon>Lactuca</taxon>
    </lineage>
</organism>
<reference evidence="1 2" key="1">
    <citation type="submission" date="2022-01" db="EMBL/GenBank/DDBJ databases">
        <authorList>
            <person name="Xiong W."/>
            <person name="Schranz E."/>
        </authorList>
    </citation>
    <scope>NUCLEOTIDE SEQUENCE [LARGE SCALE GENOMIC DNA]</scope>
</reference>